<dbReference type="GO" id="GO:0016740">
    <property type="term" value="F:transferase activity"/>
    <property type="evidence" value="ECO:0007669"/>
    <property type="project" value="UniProtKB-KW"/>
</dbReference>
<dbReference type="RefSeq" id="WP_144351140.1">
    <property type="nucleotide sequence ID" value="NZ_CP036259.1"/>
</dbReference>
<accession>A0A517DWE6</accession>
<reference evidence="1 2" key="1">
    <citation type="submission" date="2019-02" db="EMBL/GenBank/DDBJ databases">
        <title>Closed genome of Sporomusa termitida DSM 4440.</title>
        <authorList>
            <person name="Poehlein A."/>
            <person name="Daniel R."/>
        </authorList>
    </citation>
    <scope>NUCLEOTIDE SEQUENCE [LARGE SCALE GENOMIC DNA]</scope>
    <source>
        <strain evidence="1 2">DSM 4440</strain>
    </source>
</reference>
<keyword evidence="1" id="KW-0808">Transferase</keyword>
<dbReference type="KEGG" id="sted:SPTER_30840"/>
<dbReference type="AlphaFoldDB" id="A0A517DWE6"/>
<dbReference type="SUPFAM" id="SSF53448">
    <property type="entry name" value="Nucleotide-diphospho-sugar transferases"/>
    <property type="match status" value="1"/>
</dbReference>
<protein>
    <submittedName>
        <fullName evidence="1">Transferase 1, rSAM/selenodomain-associated</fullName>
    </submittedName>
</protein>
<dbReference type="OrthoDB" id="9810303at2"/>
<gene>
    <name evidence="1" type="ORF">SPTER_30840</name>
</gene>
<sequence>MRTTIVVFTKVPKAGDTKTRLTANRGGILTPAEAMAFYEGCLLDVINVCLAAGSGEVRVCYNQAGDREYLEKLLARTADRSQIKEVYADQGGNFDQCMQYAADYILKNGAPDRLADSVVIVGGDLPSLQPVILQDTVAKLERLAGSEPGRNAARSIETAPPGLGAALVEGACQEGGFSVVGYTCTTPFDFNRVFYNTDGITALDMLVTKAAQQNIPFGVVEAAPDVDIPVDLASMIPVIKALELAARCDKNIKVPVNTLAVLDEIGLESSAVPPNR</sequence>
<dbReference type="Proteomes" id="UP000320776">
    <property type="component" value="Chromosome"/>
</dbReference>
<dbReference type="PANTHER" id="PTHR36529">
    <property type="entry name" value="SLL1095 PROTEIN"/>
    <property type="match status" value="1"/>
</dbReference>
<proteinExistence type="predicted"/>
<dbReference type="Pfam" id="PF09837">
    <property type="entry name" value="DUF2064"/>
    <property type="match status" value="1"/>
</dbReference>
<name>A0A517DWE6_9FIRM</name>
<dbReference type="InterPro" id="IPR029044">
    <property type="entry name" value="Nucleotide-diphossugar_trans"/>
</dbReference>
<dbReference type="InterPro" id="IPR018641">
    <property type="entry name" value="Trfase_1_rSAM/seldom-assoc"/>
</dbReference>
<organism evidence="1 2">
    <name type="scientific">Sporomusa termitida</name>
    <dbReference type="NCBI Taxonomy" id="2377"/>
    <lineage>
        <taxon>Bacteria</taxon>
        <taxon>Bacillati</taxon>
        <taxon>Bacillota</taxon>
        <taxon>Negativicutes</taxon>
        <taxon>Selenomonadales</taxon>
        <taxon>Sporomusaceae</taxon>
        <taxon>Sporomusa</taxon>
    </lineage>
</organism>
<keyword evidence="2" id="KW-1185">Reference proteome</keyword>
<dbReference type="EMBL" id="CP036259">
    <property type="protein sequence ID" value="QDR81674.1"/>
    <property type="molecule type" value="Genomic_DNA"/>
</dbReference>
<dbReference type="PANTHER" id="PTHR36529:SF1">
    <property type="entry name" value="GLYCOSYLTRANSFERASE"/>
    <property type="match status" value="1"/>
</dbReference>
<dbReference type="Gene3D" id="3.90.550.10">
    <property type="entry name" value="Spore Coat Polysaccharide Biosynthesis Protein SpsA, Chain A"/>
    <property type="match status" value="1"/>
</dbReference>
<evidence type="ECO:0000313" key="1">
    <source>
        <dbReference type="EMBL" id="QDR81674.1"/>
    </source>
</evidence>
<evidence type="ECO:0000313" key="2">
    <source>
        <dbReference type="Proteomes" id="UP000320776"/>
    </source>
</evidence>